<evidence type="ECO:0000313" key="2">
    <source>
        <dbReference type="EMBL" id="OCF29738.1"/>
    </source>
</evidence>
<proteinExistence type="predicted"/>
<accession>A0A1B9GFG4</accession>
<evidence type="ECO:0000313" key="3">
    <source>
        <dbReference type="EMBL" id="WVW80579.1"/>
    </source>
</evidence>
<sequence length="264" mass="28272">MNTFDLSHIGAELDASRRHRAIPLSRQGPEEEQGMDIPGLSTSIGSETSITIEEVPDDQLEGSSKTKSQDGAVVEERPYPLCLLCLSRPPSAVLLPCCHLNLCYLCAPLLIHRSTNPTFPSSASTPISTQIPQPSSSPLEPIAESNPPPITSSNQTLSECPKIPYNQLLYKATLNHPNARKLGLGGYRPPAQDQVGGEYTSEGVLGLGTSKENAMMDGIMEDGRISLKDSSDDHGAIFMGRDVGGAKCLVCRAGVKGWLRVYTG</sequence>
<dbReference type="Gene3D" id="3.30.40.10">
    <property type="entry name" value="Zinc/RING finger domain, C3HC4 (zinc finger)"/>
    <property type="match status" value="1"/>
</dbReference>
<dbReference type="Proteomes" id="UP000092730">
    <property type="component" value="Chromosome 1"/>
</dbReference>
<gene>
    <name evidence="2" type="ORF">I302_01251</name>
    <name evidence="3" type="ORF">I302_102565</name>
</gene>
<reference evidence="3" key="2">
    <citation type="submission" date="2013-07" db="EMBL/GenBank/DDBJ databases">
        <authorList>
            <consortium name="The Broad Institute Genome Sequencing Platform"/>
            <person name="Cuomo C."/>
            <person name="Litvintseva A."/>
            <person name="Chen Y."/>
            <person name="Heitman J."/>
            <person name="Sun S."/>
            <person name="Springer D."/>
            <person name="Dromer F."/>
            <person name="Young S.K."/>
            <person name="Zeng Q."/>
            <person name="Gargeya S."/>
            <person name="Fitzgerald M."/>
            <person name="Abouelleil A."/>
            <person name="Alvarado L."/>
            <person name="Berlin A.M."/>
            <person name="Chapman S.B."/>
            <person name="Dewar J."/>
            <person name="Goldberg J."/>
            <person name="Griggs A."/>
            <person name="Gujja S."/>
            <person name="Hansen M."/>
            <person name="Howarth C."/>
            <person name="Imamovic A."/>
            <person name="Larimer J."/>
            <person name="McCowan C."/>
            <person name="Murphy C."/>
            <person name="Pearson M."/>
            <person name="Priest M."/>
            <person name="Roberts A."/>
            <person name="Saif S."/>
            <person name="Shea T."/>
            <person name="Sykes S."/>
            <person name="Wortman J."/>
            <person name="Nusbaum C."/>
            <person name="Birren B."/>
        </authorList>
    </citation>
    <scope>NUCLEOTIDE SEQUENCE</scope>
    <source>
        <strain evidence="3">CBS 10118</strain>
    </source>
</reference>
<name>A0A1B9GFG4_9TREE</name>
<reference evidence="2" key="3">
    <citation type="submission" date="2014-01" db="EMBL/GenBank/DDBJ databases">
        <title>Evolution of pathogenesis and genome organization in the Tremellales.</title>
        <authorList>
            <person name="Cuomo C."/>
            <person name="Litvintseva A."/>
            <person name="Heitman J."/>
            <person name="Chen Y."/>
            <person name="Sun S."/>
            <person name="Springer D."/>
            <person name="Dromer F."/>
            <person name="Young S."/>
            <person name="Zeng Q."/>
            <person name="Chapman S."/>
            <person name="Gujja S."/>
            <person name="Saif S."/>
            <person name="Birren B."/>
        </authorList>
    </citation>
    <scope>NUCLEOTIDE SEQUENCE</scope>
    <source>
        <strain evidence="2">CBS 10118</strain>
    </source>
</reference>
<dbReference type="EMBL" id="KI894018">
    <property type="protein sequence ID" value="OCF29738.1"/>
    <property type="molecule type" value="Genomic_DNA"/>
</dbReference>
<evidence type="ECO:0000313" key="4">
    <source>
        <dbReference type="Proteomes" id="UP000092730"/>
    </source>
</evidence>
<dbReference type="KEGG" id="kbi:30205650"/>
<dbReference type="VEuPathDB" id="FungiDB:I302_01251"/>
<dbReference type="AlphaFoldDB" id="A0A1B9GFG4"/>
<dbReference type="RefSeq" id="XP_019050808.1">
    <property type="nucleotide sequence ID" value="XM_019187930.1"/>
</dbReference>
<dbReference type="EMBL" id="CP144541">
    <property type="protein sequence ID" value="WVW80579.1"/>
    <property type="molecule type" value="Genomic_DNA"/>
</dbReference>
<evidence type="ECO:0000256" key="1">
    <source>
        <dbReference type="SAM" id="MobiDB-lite"/>
    </source>
</evidence>
<dbReference type="GeneID" id="30205650"/>
<feature type="compositionally biased region" description="Low complexity" evidence="1">
    <location>
        <begin position="124"/>
        <end position="138"/>
    </location>
</feature>
<reference evidence="3" key="4">
    <citation type="submission" date="2024-02" db="EMBL/GenBank/DDBJ databases">
        <title>Comparative genomics of Cryptococcus and Kwoniella reveals pathogenesis evolution and contrasting modes of karyotype evolution via chromosome fusion or intercentromeric recombination.</title>
        <authorList>
            <person name="Coelho M.A."/>
            <person name="David-Palma M."/>
            <person name="Shea T."/>
            <person name="Bowers K."/>
            <person name="McGinley-Smith S."/>
            <person name="Mohammad A.W."/>
            <person name="Gnirke A."/>
            <person name="Yurkov A.M."/>
            <person name="Nowrousian M."/>
            <person name="Sun S."/>
            <person name="Cuomo C.A."/>
            <person name="Heitman J."/>
        </authorList>
    </citation>
    <scope>NUCLEOTIDE SEQUENCE</scope>
    <source>
        <strain evidence="3">CBS 10118</strain>
    </source>
</reference>
<dbReference type="InterPro" id="IPR013083">
    <property type="entry name" value="Znf_RING/FYVE/PHD"/>
</dbReference>
<dbReference type="Pfam" id="PF13920">
    <property type="entry name" value="zf-C3HC4_3"/>
    <property type="match status" value="1"/>
</dbReference>
<keyword evidence="4" id="KW-1185">Reference proteome</keyword>
<organism evidence="2">
    <name type="scientific">Kwoniella bestiolae CBS 10118</name>
    <dbReference type="NCBI Taxonomy" id="1296100"/>
    <lineage>
        <taxon>Eukaryota</taxon>
        <taxon>Fungi</taxon>
        <taxon>Dikarya</taxon>
        <taxon>Basidiomycota</taxon>
        <taxon>Agaricomycotina</taxon>
        <taxon>Tremellomycetes</taxon>
        <taxon>Tremellales</taxon>
        <taxon>Cryptococcaceae</taxon>
        <taxon>Kwoniella</taxon>
    </lineage>
</organism>
<dbReference type="OrthoDB" id="2565098at2759"/>
<protein>
    <submittedName>
        <fullName evidence="2">Uncharacterized protein</fullName>
    </submittedName>
</protein>
<reference evidence="2" key="1">
    <citation type="submission" date="2013-07" db="EMBL/GenBank/DDBJ databases">
        <title>The Genome Sequence of Cryptococcus bestiolae CBS10118.</title>
        <authorList>
            <consortium name="The Broad Institute Genome Sequencing Platform"/>
            <person name="Cuomo C."/>
            <person name="Litvintseva A."/>
            <person name="Chen Y."/>
            <person name="Heitman J."/>
            <person name="Sun S."/>
            <person name="Springer D."/>
            <person name="Dromer F."/>
            <person name="Young S.K."/>
            <person name="Zeng Q."/>
            <person name="Gargeya S."/>
            <person name="Fitzgerald M."/>
            <person name="Abouelleil A."/>
            <person name="Alvarado L."/>
            <person name="Berlin A.M."/>
            <person name="Chapman S.B."/>
            <person name="Dewar J."/>
            <person name="Goldberg J."/>
            <person name="Griggs A."/>
            <person name="Gujja S."/>
            <person name="Hansen M."/>
            <person name="Howarth C."/>
            <person name="Imamovic A."/>
            <person name="Larimer J."/>
            <person name="McCowan C."/>
            <person name="Murphy C."/>
            <person name="Pearson M."/>
            <person name="Priest M."/>
            <person name="Roberts A."/>
            <person name="Saif S."/>
            <person name="Shea T."/>
            <person name="Sykes S."/>
            <person name="Wortman J."/>
            <person name="Nusbaum C."/>
            <person name="Birren B."/>
        </authorList>
    </citation>
    <scope>NUCLEOTIDE SEQUENCE [LARGE SCALE GENOMIC DNA]</scope>
    <source>
        <strain evidence="2">CBS 10118</strain>
    </source>
</reference>
<feature type="region of interest" description="Disordered" evidence="1">
    <location>
        <begin position="119"/>
        <end position="158"/>
    </location>
</feature>